<protein>
    <recommendedName>
        <fullName evidence="3">F-box domain-containing protein</fullName>
    </recommendedName>
</protein>
<name>A0ABQ8PQ02_9FUNG</name>
<dbReference type="Proteomes" id="UP001151295">
    <property type="component" value="Unassembled WGS sequence"/>
</dbReference>
<keyword evidence="2" id="KW-1185">Reference proteome</keyword>
<dbReference type="EMBL" id="JANBQD010000031">
    <property type="protein sequence ID" value="KAJ1992069.1"/>
    <property type="molecule type" value="Genomic_DNA"/>
</dbReference>
<proteinExistence type="predicted"/>
<reference evidence="1" key="1">
    <citation type="submission" date="2022-07" db="EMBL/GenBank/DDBJ databases">
        <title>Phylogenomic reconstructions and comparative analyses of Kickxellomycotina fungi.</title>
        <authorList>
            <person name="Reynolds N.K."/>
            <person name="Stajich J.E."/>
            <person name="Barry K."/>
            <person name="Grigoriev I.V."/>
            <person name="Crous P."/>
            <person name="Smith M.E."/>
        </authorList>
    </citation>
    <scope>NUCLEOTIDE SEQUENCE</scope>
    <source>
        <strain evidence="1">BCRC 34882</strain>
    </source>
</reference>
<organism evidence="1 2">
    <name type="scientific">Coemansia umbellata</name>
    <dbReference type="NCBI Taxonomy" id="1424467"/>
    <lineage>
        <taxon>Eukaryota</taxon>
        <taxon>Fungi</taxon>
        <taxon>Fungi incertae sedis</taxon>
        <taxon>Zoopagomycota</taxon>
        <taxon>Kickxellomycotina</taxon>
        <taxon>Kickxellomycetes</taxon>
        <taxon>Kickxellales</taxon>
        <taxon>Kickxellaceae</taxon>
        <taxon>Coemansia</taxon>
    </lineage>
</organism>
<evidence type="ECO:0000313" key="1">
    <source>
        <dbReference type="EMBL" id="KAJ1992069.1"/>
    </source>
</evidence>
<evidence type="ECO:0008006" key="3">
    <source>
        <dbReference type="Google" id="ProtNLM"/>
    </source>
</evidence>
<evidence type="ECO:0000313" key="2">
    <source>
        <dbReference type="Proteomes" id="UP001151295"/>
    </source>
</evidence>
<gene>
    <name evidence="1" type="ORF">EDC05_003060</name>
</gene>
<accession>A0ABQ8PQ02</accession>
<comment type="caution">
    <text evidence="1">The sequence shown here is derived from an EMBL/GenBank/DDBJ whole genome shotgun (WGS) entry which is preliminary data.</text>
</comment>
<sequence length="469" mass="52289">MAVCRRWRYLALPMAFKRVSVDCTPNECQNNKVAMFHELRLKTNLDLLPHHCHPRALNIWIKHSNPLACLNSVLMKLTEAAYVLQHVSYLYVSISQAGKHTAQDTSVTLSLDRVKVVADEFRYLLPNIAELTCQASINEPICLAVETMLARVYGPQLSALEANSFALGALPGLSESLTRLNLWWSPGFYHTPVINTKSIRRLELSSIDESFDWRAFGCNANRNHIVFPCLEYMFIDVALVPSEANARMWVGPSNRFLCTLDAPKLQALQLGLCPHTCSLLAAMSPMVLKVLVINMLDGICFDFHDFGLTHKVKAVFAKYSEMDSVVDSIDLANALLQIPRLAKEASVVFDSELTNVSQVDWPQVSMLTINLPVLLTEAIMLARRMPDLAGLKMLNIMVESSDNNNGLLEFFGGVDFAPGNNNKLVSVVYGFDTNNFSGNVCDRFRALIHDAFKSLKTVALYKPKAQSSS</sequence>